<organism evidence="1 2">
    <name type="scientific">Phanerochaete carnosa (strain HHB-10118-sp)</name>
    <name type="common">White-rot fungus</name>
    <name type="synonym">Peniophora carnosa</name>
    <dbReference type="NCBI Taxonomy" id="650164"/>
    <lineage>
        <taxon>Eukaryota</taxon>
        <taxon>Fungi</taxon>
        <taxon>Dikarya</taxon>
        <taxon>Basidiomycota</taxon>
        <taxon>Agaricomycotina</taxon>
        <taxon>Agaricomycetes</taxon>
        <taxon>Polyporales</taxon>
        <taxon>Phanerochaetaceae</taxon>
        <taxon>Phanerochaete</taxon>
    </lineage>
</organism>
<dbReference type="GeneID" id="18918262"/>
<evidence type="ECO:0000313" key="1">
    <source>
        <dbReference type="EMBL" id="EKM51947.1"/>
    </source>
</evidence>
<protein>
    <submittedName>
        <fullName evidence="1">Uncharacterized protein</fullName>
    </submittedName>
</protein>
<dbReference type="RefSeq" id="XP_007399739.1">
    <property type="nucleotide sequence ID" value="XM_007399677.1"/>
</dbReference>
<gene>
    <name evidence="1" type="ORF">PHACADRAFT_262373</name>
</gene>
<dbReference type="AlphaFoldDB" id="K5WNQ1"/>
<name>K5WNQ1_PHACS</name>
<keyword evidence="2" id="KW-1185">Reference proteome</keyword>
<dbReference type="InParanoid" id="K5WNQ1"/>
<dbReference type="Proteomes" id="UP000008370">
    <property type="component" value="Unassembled WGS sequence"/>
</dbReference>
<dbReference type="OrthoDB" id="417877at2759"/>
<dbReference type="HOGENOM" id="CLU_1713947_0_0_1"/>
<proteinExistence type="predicted"/>
<reference evidence="1 2" key="1">
    <citation type="journal article" date="2012" name="BMC Genomics">
        <title>Comparative genomics of the white-rot fungi, Phanerochaete carnosa and P. chrysosporium, to elucidate the genetic basis of the distinct wood types they colonize.</title>
        <authorList>
            <person name="Suzuki H."/>
            <person name="MacDonald J."/>
            <person name="Syed K."/>
            <person name="Salamov A."/>
            <person name="Hori C."/>
            <person name="Aerts A."/>
            <person name="Henrissat B."/>
            <person name="Wiebenga A."/>
            <person name="vanKuyk P.A."/>
            <person name="Barry K."/>
            <person name="Lindquist E."/>
            <person name="LaButti K."/>
            <person name="Lapidus A."/>
            <person name="Lucas S."/>
            <person name="Coutinho P."/>
            <person name="Gong Y."/>
            <person name="Samejima M."/>
            <person name="Mahadevan R."/>
            <person name="Abou-Zaid M."/>
            <person name="de Vries R.P."/>
            <person name="Igarashi K."/>
            <person name="Yadav J.S."/>
            <person name="Grigoriev I.V."/>
            <person name="Master E.R."/>
        </authorList>
    </citation>
    <scope>NUCLEOTIDE SEQUENCE [LARGE SCALE GENOMIC DNA]</scope>
    <source>
        <strain evidence="1 2">HHB-10118-sp</strain>
    </source>
</reference>
<accession>K5WNQ1</accession>
<evidence type="ECO:0000313" key="2">
    <source>
        <dbReference type="Proteomes" id="UP000008370"/>
    </source>
</evidence>
<sequence length="153" mass="16680">MKLRCGLSATYVAHLSTYGSIVLLGDLICSALFDRLCAAYVMSSHFTAGAGQVIEDAYAAGRLLFHTAAYAPSSSRSTPASRWQVATDAVEQSPRLGGIFELQLVRLPEGADSEKLCAGDEWKLKDLKEPAQVCIQFTRRRCQSAIESGRSRY</sequence>
<dbReference type="KEGG" id="pco:PHACADRAFT_262373"/>
<dbReference type="EMBL" id="JH930476">
    <property type="protein sequence ID" value="EKM51947.1"/>
    <property type="molecule type" value="Genomic_DNA"/>
</dbReference>